<reference evidence="2 3" key="1">
    <citation type="submission" date="2020-03" db="EMBL/GenBank/DDBJ databases">
        <title>Draft genome of Streptomyces sp. ventii, isolated from the Axial Seamount in the Pacific Ocean, and resequencing of the two type strains Streptomyces lonarensis strain NCL 716 and Streptomyces bohaiensis strain 11A07.</title>
        <authorList>
            <person name="Loughran R.M."/>
            <person name="Pfannmuller K.M."/>
            <person name="Wasson B.J."/>
            <person name="Deadmond M.C."/>
            <person name="Paddock B.E."/>
            <person name="Koyack M.J."/>
            <person name="Gallegos D.A."/>
            <person name="Mitchell E.A."/>
            <person name="Ushijima B."/>
            <person name="Saw J.H."/>
            <person name="Mcphail K.L."/>
            <person name="Videau P."/>
        </authorList>
    </citation>
    <scope>NUCLEOTIDE SEQUENCE [LARGE SCALE GENOMIC DNA]</scope>
    <source>
        <strain evidence="3">5675061</strain>
    </source>
</reference>
<dbReference type="RefSeq" id="WP_209311282.1">
    <property type="nucleotide sequence ID" value="NZ_JAAVJB010000175.1"/>
</dbReference>
<dbReference type="Gene3D" id="3.40.50.10540">
    <property type="entry name" value="Crotonobetainyl-coa:carnitine coa-transferase, domain 1"/>
    <property type="match status" value="1"/>
</dbReference>
<proteinExistence type="predicted"/>
<name>A0ABX1ARC3_9ACTN</name>
<protein>
    <submittedName>
        <fullName evidence="2">CoA transferase</fullName>
    </submittedName>
</protein>
<keyword evidence="3" id="KW-1185">Reference proteome</keyword>
<feature type="non-terminal residue" evidence="2">
    <location>
        <position position="277"/>
    </location>
</feature>
<evidence type="ECO:0000313" key="3">
    <source>
        <dbReference type="Proteomes" id="UP000746503"/>
    </source>
</evidence>
<dbReference type="InterPro" id="IPR003673">
    <property type="entry name" value="CoA-Trfase_fam_III"/>
</dbReference>
<dbReference type="InterPro" id="IPR044855">
    <property type="entry name" value="CoA-Trfase_III_dom3_sf"/>
</dbReference>
<gene>
    <name evidence="2" type="ORF">HCJ92_18055</name>
</gene>
<keyword evidence="2" id="KW-0808">Transferase</keyword>
<dbReference type="SUPFAM" id="SSF89796">
    <property type="entry name" value="CoA-transferase family III (CaiB/BaiF)"/>
    <property type="match status" value="1"/>
</dbReference>
<sequence length="277" mass="28211">MIHPVVEVLTPLSGRRCAVTGTGTAARVVTDHLRRLGATVRTAPGDPGGGAEDVGEEGAGDAPAPAVRVRTAGAGRAPGVIVPGVIVRWADALPAGTVHDETSAQAVCGLMHVHGRRHGRPRSLRPDVATTAAGVLATTALLAQLYAGGRSAGRTVSTTGVDRAALALVAHHLAVAGSDAGPPADAPGGPPFRSADGVWFEIEALAAEGWAAFWEQLGVDRAAVRGGWRPFAERFTTAVAPLPPELHGATLRRPWAELRELAARCGVSSCPVAAAVP</sequence>
<organism evidence="2 3">
    <name type="scientific">Streptomyces spiramenti</name>
    <dbReference type="NCBI Taxonomy" id="2720606"/>
    <lineage>
        <taxon>Bacteria</taxon>
        <taxon>Bacillati</taxon>
        <taxon>Actinomycetota</taxon>
        <taxon>Actinomycetes</taxon>
        <taxon>Kitasatosporales</taxon>
        <taxon>Streptomycetaceae</taxon>
        <taxon>Streptomyces</taxon>
    </lineage>
</organism>
<comment type="caution">
    <text evidence="2">The sequence shown here is derived from an EMBL/GenBank/DDBJ whole genome shotgun (WGS) entry which is preliminary data.</text>
</comment>
<dbReference type="InterPro" id="IPR023606">
    <property type="entry name" value="CoA-Trfase_III_dom_1_sf"/>
</dbReference>
<dbReference type="EMBL" id="JAAVJB010000175">
    <property type="protein sequence ID" value="NJP68151.1"/>
    <property type="molecule type" value="Genomic_DNA"/>
</dbReference>
<evidence type="ECO:0000256" key="1">
    <source>
        <dbReference type="SAM" id="MobiDB-lite"/>
    </source>
</evidence>
<accession>A0ABX1ARC3</accession>
<evidence type="ECO:0000313" key="2">
    <source>
        <dbReference type="EMBL" id="NJP68151.1"/>
    </source>
</evidence>
<dbReference type="Proteomes" id="UP000746503">
    <property type="component" value="Unassembled WGS sequence"/>
</dbReference>
<dbReference type="GO" id="GO:0016740">
    <property type="term" value="F:transferase activity"/>
    <property type="evidence" value="ECO:0007669"/>
    <property type="project" value="UniProtKB-KW"/>
</dbReference>
<feature type="region of interest" description="Disordered" evidence="1">
    <location>
        <begin position="39"/>
        <end position="63"/>
    </location>
</feature>
<dbReference type="Gene3D" id="3.30.1540.10">
    <property type="entry name" value="formyl-coa transferase, domain 3"/>
    <property type="match status" value="1"/>
</dbReference>
<dbReference type="Pfam" id="PF02515">
    <property type="entry name" value="CoA_transf_3"/>
    <property type="match status" value="1"/>
</dbReference>